<protein>
    <recommendedName>
        <fullName evidence="4">Encoded protein</fullName>
    </recommendedName>
</protein>
<feature type="region of interest" description="Disordered" evidence="1">
    <location>
        <begin position="62"/>
        <end position="105"/>
    </location>
</feature>
<reference evidence="2" key="1">
    <citation type="submission" date="2017-08" db="EMBL/GenBank/DDBJ databases">
        <authorList>
            <person name="Polle J.E."/>
            <person name="Barry K."/>
            <person name="Cushman J."/>
            <person name="Schmutz J."/>
            <person name="Tran D."/>
            <person name="Hathwaick L.T."/>
            <person name="Yim W.C."/>
            <person name="Jenkins J."/>
            <person name="Mckie-Krisberg Z.M."/>
            <person name="Prochnik S."/>
            <person name="Lindquist E."/>
            <person name="Dockter R.B."/>
            <person name="Adam C."/>
            <person name="Molina H."/>
            <person name="Bunkerborg J."/>
            <person name="Jin E."/>
            <person name="Buchheim M."/>
            <person name="Magnuson J."/>
        </authorList>
    </citation>
    <scope>NUCLEOTIDE SEQUENCE</scope>
    <source>
        <strain evidence="2">CCAP 19/18</strain>
    </source>
</reference>
<evidence type="ECO:0000256" key="1">
    <source>
        <dbReference type="SAM" id="MobiDB-lite"/>
    </source>
</evidence>
<dbReference type="InterPro" id="IPR038538">
    <property type="entry name" value="MTERF_sf"/>
</dbReference>
<organism evidence="2 3">
    <name type="scientific">Dunaliella salina</name>
    <name type="common">Green alga</name>
    <name type="synonym">Protococcus salinus</name>
    <dbReference type="NCBI Taxonomy" id="3046"/>
    <lineage>
        <taxon>Eukaryota</taxon>
        <taxon>Viridiplantae</taxon>
        <taxon>Chlorophyta</taxon>
        <taxon>core chlorophytes</taxon>
        <taxon>Chlorophyceae</taxon>
        <taxon>CS clade</taxon>
        <taxon>Chlamydomonadales</taxon>
        <taxon>Dunaliellaceae</taxon>
        <taxon>Dunaliella</taxon>
    </lineage>
</organism>
<dbReference type="Gene3D" id="1.25.70.10">
    <property type="entry name" value="Transcription termination factor 3, mitochondrial"/>
    <property type="match status" value="1"/>
</dbReference>
<evidence type="ECO:0008006" key="4">
    <source>
        <dbReference type="Google" id="ProtNLM"/>
    </source>
</evidence>
<feature type="region of interest" description="Disordered" evidence="1">
    <location>
        <begin position="1"/>
        <end position="21"/>
    </location>
</feature>
<accession>A0ABQ7GMI9</accession>
<name>A0ABQ7GMI9_DUNSA</name>
<comment type="caution">
    <text evidence="2">The sequence shown here is derived from an EMBL/GenBank/DDBJ whole genome shotgun (WGS) entry which is preliminary data.</text>
</comment>
<gene>
    <name evidence="2" type="ORF">DUNSADRAFT_6902</name>
</gene>
<dbReference type="Proteomes" id="UP000815325">
    <property type="component" value="Unassembled WGS sequence"/>
</dbReference>
<dbReference type="EMBL" id="MU069689">
    <property type="protein sequence ID" value="KAF5835762.1"/>
    <property type="molecule type" value="Genomic_DNA"/>
</dbReference>
<keyword evidence="3" id="KW-1185">Reference proteome</keyword>
<proteinExistence type="predicted"/>
<evidence type="ECO:0000313" key="3">
    <source>
        <dbReference type="Proteomes" id="UP000815325"/>
    </source>
</evidence>
<sequence length="346" mass="37459">MDSRAYHGRSCQAGSQPHSNVRLGHASIRAQAHVKRRSTPGRPASILAEYFTTHSLPLAQHRRRGHSIQTQPSWVSHAGPDLWLPPSSRNPREEEDAARSTETDDATAAAKLEAFCAALQPEIDDDGLAQFVEAVPEVMSMPPALVRQRLDELASMSGLELAAVASLVSFAPVVWERPPQALGNQVTSLSKELSLEPKEVANLLAVVPPILNVSQPTIIKDRLETLGDRLRVRGGPGAAARQVMRQPVLWSVPAQHIQSNIPTIASSLAISDEEAISLVARVPVVVSLEPQLLQLQLKPQLLQLPISILRMLARLACLSCRVSCGPWYGLGLSCSSEAAQYVLEQG</sequence>
<evidence type="ECO:0000313" key="2">
    <source>
        <dbReference type="EMBL" id="KAF5835762.1"/>
    </source>
</evidence>